<evidence type="ECO:0000256" key="1">
    <source>
        <dbReference type="ARBA" id="ARBA00003263"/>
    </source>
</evidence>
<feature type="region of interest" description="Disordered" evidence="10">
    <location>
        <begin position="371"/>
        <end position="417"/>
    </location>
</feature>
<keyword evidence="4 9" id="KW-0238">DNA-binding</keyword>
<comment type="subcellular location">
    <subcellularLocation>
        <location evidence="2 9">Nucleus</location>
    </subcellularLocation>
</comment>
<dbReference type="PROSITE" id="PS50071">
    <property type="entry name" value="HOMEOBOX_2"/>
    <property type="match status" value="1"/>
</dbReference>
<reference evidence="12" key="3">
    <citation type="submission" date="2025-09" db="UniProtKB">
        <authorList>
            <consortium name="Ensembl"/>
        </authorList>
    </citation>
    <scope>IDENTIFICATION</scope>
</reference>
<feature type="domain" description="Homeobox" evidence="11">
    <location>
        <begin position="161"/>
        <end position="224"/>
    </location>
</feature>
<comment type="function">
    <text evidence="1">Sequence-specific transcription factor which is part of a developmental regulatory system that provides cells with specific positional identities on the anterior-posterior axis.</text>
</comment>
<evidence type="ECO:0000256" key="3">
    <source>
        <dbReference type="ARBA" id="ARBA00023015"/>
    </source>
</evidence>
<feature type="compositionally biased region" description="Basic and acidic residues" evidence="10">
    <location>
        <begin position="129"/>
        <end position="140"/>
    </location>
</feature>
<dbReference type="GO" id="GO:0003677">
    <property type="term" value="F:DNA binding"/>
    <property type="evidence" value="ECO:0007669"/>
    <property type="project" value="UniProtKB-UniRule"/>
</dbReference>
<dbReference type="SMART" id="SM00389">
    <property type="entry name" value="HOX"/>
    <property type="match status" value="1"/>
</dbReference>
<dbReference type="GeneTree" id="ENSGT00940000159849"/>
<feature type="compositionally biased region" description="Polar residues" evidence="10">
    <location>
        <begin position="258"/>
        <end position="268"/>
    </location>
</feature>
<dbReference type="OMA" id="TVWGPQH"/>
<comment type="similarity">
    <text evidence="8">Belongs to the TALE/TGIF homeobox family.</text>
</comment>
<evidence type="ECO:0000313" key="13">
    <source>
        <dbReference type="Proteomes" id="UP000472265"/>
    </source>
</evidence>
<evidence type="ECO:0000256" key="2">
    <source>
        <dbReference type="ARBA" id="ARBA00004123"/>
    </source>
</evidence>
<feature type="region of interest" description="Disordered" evidence="10">
    <location>
        <begin position="232"/>
        <end position="270"/>
    </location>
</feature>
<feature type="region of interest" description="Disordered" evidence="10">
    <location>
        <begin position="129"/>
        <end position="164"/>
    </location>
</feature>
<keyword evidence="7 9" id="KW-0539">Nucleus</keyword>
<evidence type="ECO:0000256" key="7">
    <source>
        <dbReference type="ARBA" id="ARBA00023242"/>
    </source>
</evidence>
<dbReference type="InParanoid" id="A0A671XI40"/>
<reference evidence="12" key="1">
    <citation type="submission" date="2021-04" db="EMBL/GenBank/DDBJ databases">
        <authorList>
            <consortium name="Wellcome Sanger Institute Data Sharing"/>
        </authorList>
    </citation>
    <scope>NUCLEOTIDE SEQUENCE [LARGE SCALE GENOMIC DNA]</scope>
</reference>
<sequence length="727" mass="78191">MKPRDWPTSVDEAGSFQLRLSRLAKSWRCSVQVKRNKRHKTENIYPGGKRRVRWKRTVRRKLTVWRDRTPKNEVFKSATKAQHLQLLGRKCRCVNHRSAPGARFVQRATWTAACFQASHQQRMKAFKRALEDEHRPEQEHSSAVSDSDDGSPLDLSGRGLFGKRRRRGNLPKEAVQILRSWLYEHRFNAYPSEQEKLSLSGQTNLSVLQICNWFINARRRLLPDLLRKDGKDPTKFTISRKVGGKNEGHSSNGGGASSPESNSSQQRPSVIRSAPTLDLSLLGNTAAAILTGAGYPGKEESVQALMKLDTQSLLREAEEQSACLTNTMAASPTNGLFNTPPPTPPELFPTQDFSDLRLLVDAALQRAAEQENLKRLQDSQSRPTEAVKTAVVEAQCSEHSSDMGPTPPPEDSQQVMDPSRVQSLMEKAMAVPVPAVTSVKTPVPLTFAASVPVPASVLVSAPRLSPPPMNKIIWSPLEKENTRASSPHQPQLLPAHLPTSVPVSASVLGMPNTQKPAAAPAVTTAPSAAPTSSSVPAPQPTACPESASVPSASPTSVTAPSQASSKSVALVPAAPSLALTSFTPTRGLPLYLPFHKSPLIPVTCPSPISTAVSSSPAPVHTPVFSSAQAPIPPTSTSTPTIKPLLSLTSHLSLPSPLQPSTTSNTTTSSSSSSSSSSTQRSSAVVPSVWSMVHADNRQPSALQVVKTPISTVWGPQHSLHTVSEAVN</sequence>
<dbReference type="GO" id="GO:0006355">
    <property type="term" value="P:regulation of DNA-templated transcription"/>
    <property type="evidence" value="ECO:0007669"/>
    <property type="project" value="InterPro"/>
</dbReference>
<dbReference type="AlphaFoldDB" id="A0A671XI40"/>
<protein>
    <submittedName>
        <fullName evidence="12">Flocculation protein FLO11-like</fullName>
    </submittedName>
</protein>
<gene>
    <name evidence="12" type="primary">LOC115584079</name>
</gene>
<keyword evidence="5 9" id="KW-0371">Homeobox</keyword>
<keyword evidence="3" id="KW-0805">Transcription regulation</keyword>
<evidence type="ECO:0000313" key="12">
    <source>
        <dbReference type="Ensembl" id="ENSSAUP00010050769.1"/>
    </source>
</evidence>
<feature type="region of interest" description="Disordered" evidence="10">
    <location>
        <begin position="652"/>
        <end position="680"/>
    </location>
</feature>
<evidence type="ECO:0000256" key="8">
    <source>
        <dbReference type="ARBA" id="ARBA00038021"/>
    </source>
</evidence>
<evidence type="ECO:0000256" key="4">
    <source>
        <dbReference type="ARBA" id="ARBA00023125"/>
    </source>
</evidence>
<dbReference type="GO" id="GO:0005634">
    <property type="term" value="C:nucleus"/>
    <property type="evidence" value="ECO:0007669"/>
    <property type="project" value="UniProtKB-SubCell"/>
</dbReference>
<dbReference type="FunFam" id="1.10.10.60:FF:000059">
    <property type="entry name" value="TGFB-induced factor homeobox 1"/>
    <property type="match status" value="1"/>
</dbReference>
<proteinExistence type="inferred from homology"/>
<dbReference type="Proteomes" id="UP000472265">
    <property type="component" value="Chromosome 6"/>
</dbReference>
<keyword evidence="13" id="KW-1185">Reference proteome</keyword>
<dbReference type="PANTHER" id="PTHR11850">
    <property type="entry name" value="HOMEOBOX PROTEIN TRANSCRIPTION FACTORS"/>
    <property type="match status" value="1"/>
</dbReference>
<name>A0A671XI40_SPAAU</name>
<feature type="compositionally biased region" description="Low complexity" evidence="10">
    <location>
        <begin position="516"/>
        <end position="560"/>
    </location>
</feature>
<reference evidence="12" key="2">
    <citation type="submission" date="2025-08" db="UniProtKB">
        <authorList>
            <consortium name="Ensembl"/>
        </authorList>
    </citation>
    <scope>IDENTIFICATION</scope>
</reference>
<keyword evidence="6" id="KW-0804">Transcription</keyword>
<feature type="DNA-binding region" description="Homeobox" evidence="9">
    <location>
        <begin position="163"/>
        <end position="225"/>
    </location>
</feature>
<feature type="region of interest" description="Disordered" evidence="10">
    <location>
        <begin position="504"/>
        <end position="560"/>
    </location>
</feature>
<evidence type="ECO:0000256" key="5">
    <source>
        <dbReference type="ARBA" id="ARBA00023155"/>
    </source>
</evidence>
<dbReference type="SUPFAM" id="SSF46689">
    <property type="entry name" value="Homeodomain-like"/>
    <property type="match status" value="1"/>
</dbReference>
<dbReference type="Pfam" id="PF05920">
    <property type="entry name" value="Homeobox_KN"/>
    <property type="match status" value="1"/>
</dbReference>
<dbReference type="InterPro" id="IPR050224">
    <property type="entry name" value="TALE_homeobox"/>
</dbReference>
<evidence type="ECO:0000256" key="6">
    <source>
        <dbReference type="ARBA" id="ARBA00023163"/>
    </source>
</evidence>
<dbReference type="InterPro" id="IPR009057">
    <property type="entry name" value="Homeodomain-like_sf"/>
</dbReference>
<dbReference type="InterPro" id="IPR008422">
    <property type="entry name" value="KN_HD"/>
</dbReference>
<accession>A0A671XI40</accession>
<organism evidence="12 13">
    <name type="scientific">Sparus aurata</name>
    <name type="common">Gilthead sea bream</name>
    <dbReference type="NCBI Taxonomy" id="8175"/>
    <lineage>
        <taxon>Eukaryota</taxon>
        <taxon>Metazoa</taxon>
        <taxon>Chordata</taxon>
        <taxon>Craniata</taxon>
        <taxon>Vertebrata</taxon>
        <taxon>Euteleostomi</taxon>
        <taxon>Actinopterygii</taxon>
        <taxon>Neopterygii</taxon>
        <taxon>Teleostei</taxon>
        <taxon>Neoteleostei</taxon>
        <taxon>Acanthomorphata</taxon>
        <taxon>Eupercaria</taxon>
        <taxon>Spariformes</taxon>
        <taxon>Sparidae</taxon>
        <taxon>Sparus</taxon>
    </lineage>
</organism>
<evidence type="ECO:0000256" key="9">
    <source>
        <dbReference type="PROSITE-ProRule" id="PRU00108"/>
    </source>
</evidence>
<dbReference type="Ensembl" id="ENSSAUT00010053383.1">
    <property type="protein sequence ID" value="ENSSAUP00010050769.1"/>
    <property type="gene ID" value="ENSSAUG00010021089.1"/>
</dbReference>
<dbReference type="Gene3D" id="1.10.10.60">
    <property type="entry name" value="Homeodomain-like"/>
    <property type="match status" value="1"/>
</dbReference>
<dbReference type="InterPro" id="IPR001356">
    <property type="entry name" value="HD"/>
</dbReference>
<dbReference type="CDD" id="cd00086">
    <property type="entry name" value="homeodomain"/>
    <property type="match status" value="1"/>
</dbReference>
<evidence type="ECO:0000256" key="10">
    <source>
        <dbReference type="SAM" id="MobiDB-lite"/>
    </source>
</evidence>
<evidence type="ECO:0000259" key="11">
    <source>
        <dbReference type="PROSITE" id="PS50071"/>
    </source>
</evidence>